<dbReference type="Gene3D" id="3.20.20.80">
    <property type="entry name" value="Glycosidases"/>
    <property type="match status" value="1"/>
</dbReference>
<dbReference type="GO" id="GO:0033907">
    <property type="term" value="F:beta-D-fucosidase activity"/>
    <property type="evidence" value="ECO:0007669"/>
    <property type="project" value="UniProtKB-ARBA"/>
</dbReference>
<dbReference type="eggNOG" id="KOG0626">
    <property type="taxonomic scope" value="Eukaryota"/>
</dbReference>
<dbReference type="Gramene" id="OGLUM01G47070.1">
    <property type="protein sequence ID" value="OGLUM01G47070.1"/>
    <property type="gene ID" value="OGLUM01G47070"/>
</dbReference>
<dbReference type="SUPFAM" id="SSF51445">
    <property type="entry name" value="(Trans)glycosidases"/>
    <property type="match status" value="1"/>
</dbReference>
<accession>A0A0D9YJL0</accession>
<proteinExistence type="inferred from homology"/>
<evidence type="ECO:0000256" key="5">
    <source>
        <dbReference type="SAM" id="Phobius"/>
    </source>
</evidence>
<dbReference type="InterPro" id="IPR033132">
    <property type="entry name" value="GH_1_N_CS"/>
</dbReference>
<keyword evidence="2" id="KW-0378">Hydrolase</keyword>
<evidence type="ECO:0000256" key="3">
    <source>
        <dbReference type="ARBA" id="ARBA00023180"/>
    </source>
</evidence>
<keyword evidence="5" id="KW-0812">Transmembrane</keyword>
<protein>
    <recommendedName>
        <fullName evidence="8">4-hydroxy-7-methoxy-3-oxo-3,4-dihydro-2H-1,4-benzoxazin-2-yl glucosidebeta-D-glucosidase</fullName>
    </recommendedName>
</protein>
<keyword evidence="5" id="KW-1133">Transmembrane helix</keyword>
<name>A0A0D9YJL0_9ORYZ</name>
<dbReference type="HOGENOM" id="CLU_1613383_0_0_1"/>
<dbReference type="InterPro" id="IPR001360">
    <property type="entry name" value="Glyco_hydro_1"/>
</dbReference>
<dbReference type="InterPro" id="IPR017853">
    <property type="entry name" value="GH"/>
</dbReference>
<dbReference type="EnsemblPlants" id="OGLUM01G47070.1">
    <property type="protein sequence ID" value="OGLUM01G47070.1"/>
    <property type="gene ID" value="OGLUM01G47070"/>
</dbReference>
<keyword evidence="5" id="KW-0472">Membrane</keyword>
<evidence type="ECO:0000256" key="1">
    <source>
        <dbReference type="ARBA" id="ARBA00010838"/>
    </source>
</evidence>
<keyword evidence="7" id="KW-1185">Reference proteome</keyword>
<dbReference type="GO" id="GO:0005975">
    <property type="term" value="P:carbohydrate metabolic process"/>
    <property type="evidence" value="ECO:0007669"/>
    <property type="project" value="InterPro"/>
</dbReference>
<reference evidence="6" key="3">
    <citation type="submission" date="2018-05" db="EMBL/GenBank/DDBJ databases">
        <title>OgluRS3 (Oryza glumaepatula Reference Sequence Version 3).</title>
        <authorList>
            <person name="Zhang J."/>
            <person name="Kudrna D."/>
            <person name="Lee S."/>
            <person name="Talag J."/>
            <person name="Welchert J."/>
            <person name="Wing R.A."/>
        </authorList>
    </citation>
    <scope>NUCLEOTIDE SEQUENCE [LARGE SCALE GENOMIC DNA]</scope>
</reference>
<dbReference type="PANTHER" id="PTHR10353">
    <property type="entry name" value="GLYCOSYL HYDROLASE"/>
    <property type="match status" value="1"/>
</dbReference>
<dbReference type="GO" id="GO:0008422">
    <property type="term" value="F:beta-glucosidase activity"/>
    <property type="evidence" value="ECO:0007669"/>
    <property type="project" value="UniProtKB-ARBA"/>
</dbReference>
<dbReference type="PANTHER" id="PTHR10353:SF335">
    <property type="entry name" value="BETA-GLUCOSIDASE 2"/>
    <property type="match status" value="1"/>
</dbReference>
<comment type="similarity">
    <text evidence="1 4">Belongs to the glycosyl hydrolase 1 family.</text>
</comment>
<evidence type="ECO:0000313" key="7">
    <source>
        <dbReference type="Proteomes" id="UP000026961"/>
    </source>
</evidence>
<reference evidence="6" key="1">
    <citation type="submission" date="2013-08" db="EMBL/GenBank/DDBJ databases">
        <title>Oryza genome evolution.</title>
        <authorList>
            <person name="Wing R.A."/>
            <person name="Panaud O."/>
            <person name="Oliveira A.C."/>
        </authorList>
    </citation>
    <scope>NUCLEOTIDE SEQUENCE</scope>
</reference>
<feature type="transmembrane region" description="Helical" evidence="5">
    <location>
        <begin position="32"/>
        <end position="51"/>
    </location>
</feature>
<organism evidence="6">
    <name type="scientific">Oryza glumipatula</name>
    <dbReference type="NCBI Taxonomy" id="40148"/>
    <lineage>
        <taxon>Eukaryota</taxon>
        <taxon>Viridiplantae</taxon>
        <taxon>Streptophyta</taxon>
        <taxon>Embryophyta</taxon>
        <taxon>Tracheophyta</taxon>
        <taxon>Spermatophyta</taxon>
        <taxon>Magnoliopsida</taxon>
        <taxon>Liliopsida</taxon>
        <taxon>Poales</taxon>
        <taxon>Poaceae</taxon>
        <taxon>BOP clade</taxon>
        <taxon>Oryzoideae</taxon>
        <taxon>Oryzeae</taxon>
        <taxon>Oryzinae</taxon>
        <taxon>Oryza</taxon>
    </lineage>
</organism>
<dbReference type="Proteomes" id="UP000026961">
    <property type="component" value="Chromosome 1"/>
</dbReference>
<dbReference type="GO" id="GO:0004565">
    <property type="term" value="F:beta-galactosidase activity"/>
    <property type="evidence" value="ECO:0007669"/>
    <property type="project" value="UniProtKB-ARBA"/>
</dbReference>
<reference evidence="6" key="2">
    <citation type="submission" date="2015-04" db="UniProtKB">
        <authorList>
            <consortium name="EnsemblPlants"/>
        </authorList>
    </citation>
    <scope>IDENTIFICATION</scope>
</reference>
<dbReference type="Pfam" id="PF00232">
    <property type="entry name" value="Glyco_hydro_1"/>
    <property type="match status" value="1"/>
</dbReference>
<evidence type="ECO:0000313" key="6">
    <source>
        <dbReference type="EnsemblPlants" id="OGLUM01G47070.1"/>
    </source>
</evidence>
<sequence length="198" mass="22393">MGVNSQSKMILYIRLDVKVGKKNTYLRETKKISLLIHWPTFGHGQVFVYAWMKLEIKPPQPHVLTRMAAAIAVVYLSLLLLLLHGAAPAVLGYTRGDFPEDFVFGSATSSYQYEGGFDEDGRSPSNWDIFTHQDVMAKYFDDDLKLMVDTNLEAYRLSISWSRIIPNGRGDVNPKGLQYYNDIIDGLVKNGMPICINL</sequence>
<dbReference type="STRING" id="40148.A0A0D9YJL0"/>
<dbReference type="PROSITE" id="PS00653">
    <property type="entry name" value="GLYCOSYL_HYDROL_F1_2"/>
    <property type="match status" value="1"/>
</dbReference>
<evidence type="ECO:0000256" key="4">
    <source>
        <dbReference type="RuleBase" id="RU003690"/>
    </source>
</evidence>
<keyword evidence="3" id="KW-0325">Glycoprotein</keyword>
<feature type="transmembrane region" description="Helical" evidence="5">
    <location>
        <begin position="63"/>
        <end position="83"/>
    </location>
</feature>
<evidence type="ECO:0008006" key="8">
    <source>
        <dbReference type="Google" id="ProtNLM"/>
    </source>
</evidence>
<dbReference type="AlphaFoldDB" id="A0A0D9YJL0"/>
<evidence type="ECO:0000256" key="2">
    <source>
        <dbReference type="ARBA" id="ARBA00022801"/>
    </source>
</evidence>